<dbReference type="PROSITE" id="PS00107">
    <property type="entry name" value="PROTEIN_KINASE_ATP"/>
    <property type="match status" value="1"/>
</dbReference>
<dbReference type="InterPro" id="IPR011009">
    <property type="entry name" value="Kinase-like_dom_sf"/>
</dbReference>
<dbReference type="SMART" id="SM00220">
    <property type="entry name" value="S_TKc"/>
    <property type="match status" value="1"/>
</dbReference>
<keyword evidence="1" id="KW-0808">Transferase</keyword>
<dbReference type="PROSITE" id="PS00108">
    <property type="entry name" value="PROTEIN_KINASE_ST"/>
    <property type="match status" value="1"/>
</dbReference>
<dbReference type="InterPro" id="IPR008271">
    <property type="entry name" value="Ser/Thr_kinase_AS"/>
</dbReference>
<feature type="compositionally biased region" description="Low complexity" evidence="6">
    <location>
        <begin position="343"/>
        <end position="360"/>
    </location>
</feature>
<feature type="domain" description="Protein kinase" evidence="7">
    <location>
        <begin position="17"/>
        <end position="270"/>
    </location>
</feature>
<keyword evidence="4 5" id="KW-0067">ATP-binding</keyword>
<dbReference type="SUPFAM" id="SSF56112">
    <property type="entry name" value="Protein kinase-like (PK-like)"/>
    <property type="match status" value="1"/>
</dbReference>
<dbReference type="PANTHER" id="PTHR43289:SF34">
    <property type="entry name" value="SERINE_THREONINE-PROTEIN KINASE YBDM-RELATED"/>
    <property type="match status" value="1"/>
</dbReference>
<feature type="binding site" evidence="5">
    <location>
        <position position="45"/>
    </location>
    <ligand>
        <name>ATP</name>
        <dbReference type="ChEBI" id="CHEBI:30616"/>
    </ligand>
</feature>
<dbReference type="InterPro" id="IPR017441">
    <property type="entry name" value="Protein_kinase_ATP_BS"/>
</dbReference>
<keyword evidence="8" id="KW-0723">Serine/threonine-protein kinase</keyword>
<dbReference type="GO" id="GO:0004674">
    <property type="term" value="F:protein serine/threonine kinase activity"/>
    <property type="evidence" value="ECO:0007669"/>
    <property type="project" value="UniProtKB-KW"/>
</dbReference>
<dbReference type="Gene3D" id="1.10.510.10">
    <property type="entry name" value="Transferase(Phosphotransferase) domain 1"/>
    <property type="match status" value="1"/>
</dbReference>
<evidence type="ECO:0000256" key="2">
    <source>
        <dbReference type="ARBA" id="ARBA00022741"/>
    </source>
</evidence>
<dbReference type="PROSITE" id="PS50011">
    <property type="entry name" value="PROTEIN_KINASE_DOM"/>
    <property type="match status" value="1"/>
</dbReference>
<keyword evidence="2 5" id="KW-0547">Nucleotide-binding</keyword>
<evidence type="ECO:0000256" key="6">
    <source>
        <dbReference type="SAM" id="MobiDB-lite"/>
    </source>
</evidence>
<sequence length="730" mass="78163">MSAGLNSAGLPRQIGPYRVVKRLGAGGMGVVYAGVDEAGVRAAVKVIHPALAEDQEFQARFAREIGVVRRVGGVCIAKVLAADAGGPAPWLATEYVPGPTLERRVLDGGPLSGDELYGLAGGLAEALTAMHEAGVVHRDLKPSNVLLSPSGPRVVDFGIAKLLDQTSITRTGTMTGSPGWVSPEEYRGEDAGPAADVHGWGLLVCYAATGRAPFGRARPEVLAMRVIGDTPDTSAVPAGLRDVVDRALAKEPEARPGAHELLEAAAAQWCGANDEEPSAAAEDVTRLLTRTWPTTVEPQPEPDSMWVDAQALASASPRPDPSDQPARPAPARFSSPPAPSPSGPGTVPTGAAARTGTRSSPPRRDYGPLKRAAGVLVVIAAFVGLFVLKPSRPSPGDVATAFLNRMAGTFALRFTGNGNVLTVTTNDFMLGEATVDGQRVRTLTVQGAHQSESFVRASDDFWWDHGDFFRPSGAAWGRSRELFATYMADFADKWLRISLGNETPWLPALFRRDSVPRPDFAAFNWLGSTLETAEVTIEGREAVKITSGSWQPGTYYVSKEAPHRILRFDLGGDEYDVTELTKSASADLIDDLGVAVRQLRDQAREADLGLPSPEWGRCDQSRCMAKVTFSPAHDLIGWSETVAVTYIHEAFDDGRKHGRVLRTCRKRTSKAALVNGSRVITCTADNASWRSWAAGRWGRGGAQPSMWAYLVRRPFSDAEVAVFASKLQIT</sequence>
<accession>A0A1H8HHM9</accession>
<dbReference type="CDD" id="cd14014">
    <property type="entry name" value="STKc_PknB_like"/>
    <property type="match status" value="1"/>
</dbReference>
<proteinExistence type="predicted"/>
<dbReference type="Gene3D" id="3.30.200.20">
    <property type="entry name" value="Phosphorylase Kinase, domain 1"/>
    <property type="match status" value="1"/>
</dbReference>
<evidence type="ECO:0000259" key="7">
    <source>
        <dbReference type="PROSITE" id="PS50011"/>
    </source>
</evidence>
<dbReference type="STRING" id="46177.SAMN05660976_07793"/>
<keyword evidence="3 8" id="KW-0418">Kinase</keyword>
<keyword evidence="9" id="KW-1185">Reference proteome</keyword>
<dbReference type="PANTHER" id="PTHR43289">
    <property type="entry name" value="MITOGEN-ACTIVATED PROTEIN KINASE KINASE KINASE 20-RELATED"/>
    <property type="match status" value="1"/>
</dbReference>
<feature type="compositionally biased region" description="Low complexity" evidence="6">
    <location>
        <begin position="325"/>
        <end position="335"/>
    </location>
</feature>
<evidence type="ECO:0000256" key="4">
    <source>
        <dbReference type="ARBA" id="ARBA00022840"/>
    </source>
</evidence>
<name>A0A1H8HHM9_9ACTN</name>
<reference evidence="8 9" key="1">
    <citation type="submission" date="2016-10" db="EMBL/GenBank/DDBJ databases">
        <authorList>
            <person name="de Groot N.N."/>
        </authorList>
    </citation>
    <scope>NUCLEOTIDE SEQUENCE [LARGE SCALE GENOMIC DNA]</scope>
    <source>
        <strain evidence="8 9">DSM 43357</strain>
    </source>
</reference>
<organism evidence="8 9">
    <name type="scientific">Nonomuraea pusilla</name>
    <dbReference type="NCBI Taxonomy" id="46177"/>
    <lineage>
        <taxon>Bacteria</taxon>
        <taxon>Bacillati</taxon>
        <taxon>Actinomycetota</taxon>
        <taxon>Actinomycetes</taxon>
        <taxon>Streptosporangiales</taxon>
        <taxon>Streptosporangiaceae</taxon>
        <taxon>Nonomuraea</taxon>
    </lineage>
</organism>
<dbReference type="Pfam" id="PF00069">
    <property type="entry name" value="Pkinase"/>
    <property type="match status" value="1"/>
</dbReference>
<dbReference type="EMBL" id="FOBF01000029">
    <property type="protein sequence ID" value="SEN55038.1"/>
    <property type="molecule type" value="Genomic_DNA"/>
</dbReference>
<dbReference type="AlphaFoldDB" id="A0A1H8HHM9"/>
<dbReference type="GO" id="GO:0005524">
    <property type="term" value="F:ATP binding"/>
    <property type="evidence" value="ECO:0007669"/>
    <property type="project" value="UniProtKB-UniRule"/>
</dbReference>
<evidence type="ECO:0000256" key="5">
    <source>
        <dbReference type="PROSITE-ProRule" id="PRU10141"/>
    </source>
</evidence>
<evidence type="ECO:0000313" key="9">
    <source>
        <dbReference type="Proteomes" id="UP000198953"/>
    </source>
</evidence>
<feature type="region of interest" description="Disordered" evidence="6">
    <location>
        <begin position="312"/>
        <end position="367"/>
    </location>
</feature>
<evidence type="ECO:0000313" key="8">
    <source>
        <dbReference type="EMBL" id="SEN55038.1"/>
    </source>
</evidence>
<protein>
    <submittedName>
        <fullName evidence="8">Serine/threonine protein kinase</fullName>
    </submittedName>
</protein>
<evidence type="ECO:0000256" key="3">
    <source>
        <dbReference type="ARBA" id="ARBA00022777"/>
    </source>
</evidence>
<dbReference type="InterPro" id="IPR000719">
    <property type="entry name" value="Prot_kinase_dom"/>
</dbReference>
<gene>
    <name evidence="8" type="ORF">SAMN05660976_07793</name>
</gene>
<dbReference type="Proteomes" id="UP000198953">
    <property type="component" value="Unassembled WGS sequence"/>
</dbReference>
<evidence type="ECO:0000256" key="1">
    <source>
        <dbReference type="ARBA" id="ARBA00022679"/>
    </source>
</evidence>